<evidence type="ECO:0000313" key="2">
    <source>
        <dbReference type="EMBL" id="KAF0693805.1"/>
    </source>
</evidence>
<dbReference type="OrthoDB" id="128115at2759"/>
<reference evidence="2" key="2">
    <citation type="submission" date="2019-06" db="EMBL/GenBank/DDBJ databases">
        <title>Genomics analysis of Aphanomyces spp. identifies a new class of oomycete effector associated with host adaptation.</title>
        <authorList>
            <person name="Gaulin E."/>
        </authorList>
    </citation>
    <scope>NUCLEOTIDE SEQUENCE</scope>
    <source>
        <strain evidence="2">CBS 578.67</strain>
    </source>
</reference>
<name>A0A485L5L9_9STRA</name>
<protein>
    <submittedName>
        <fullName evidence="3">Aste57867_15261 protein</fullName>
    </submittedName>
</protein>
<proteinExistence type="predicted"/>
<evidence type="ECO:0000256" key="1">
    <source>
        <dbReference type="SAM" id="MobiDB-lite"/>
    </source>
</evidence>
<accession>A0A485L5L9</accession>
<reference evidence="3 4" key="1">
    <citation type="submission" date="2019-03" db="EMBL/GenBank/DDBJ databases">
        <authorList>
            <person name="Gaulin E."/>
            <person name="Dumas B."/>
        </authorList>
    </citation>
    <scope>NUCLEOTIDE SEQUENCE [LARGE SCALE GENOMIC DNA]</scope>
    <source>
        <strain evidence="3">CBS 568.67</strain>
    </source>
</reference>
<dbReference type="EMBL" id="VJMH01005644">
    <property type="protein sequence ID" value="KAF0693805.1"/>
    <property type="molecule type" value="Genomic_DNA"/>
</dbReference>
<feature type="region of interest" description="Disordered" evidence="1">
    <location>
        <begin position="113"/>
        <end position="133"/>
    </location>
</feature>
<sequence length="307" mass="35177">MEDQVKGLFERNPDLRKSKVFHPIMKNGDEDGNMYFDNGVKKLDHLGRLRYAGTNQFVTNKKSFIKNHDEDKSFSEILAYFKERKKASKERKSSNDSGVDYFMDARSDATATTASFGPKKMRAPSDTSMEGEGVRRRLTGRGLRGRGSQVHHNLLKDWLYKPLGDKYVHLKSLASNALVLKYPSGVSYARKLPISKAVTSLIRDMVLEGKKFDYDQYDQLTNNDQKVIFDLMQVTKAYRLLSKQLSDPYENDLSAKYQAELDKLIGELQLGNRNKKNIDELINLSSYLFKHGAIDQSKFKQYLSMAI</sequence>
<organism evidence="3 4">
    <name type="scientific">Aphanomyces stellatus</name>
    <dbReference type="NCBI Taxonomy" id="120398"/>
    <lineage>
        <taxon>Eukaryota</taxon>
        <taxon>Sar</taxon>
        <taxon>Stramenopiles</taxon>
        <taxon>Oomycota</taxon>
        <taxon>Saprolegniomycetes</taxon>
        <taxon>Saprolegniales</taxon>
        <taxon>Verrucalvaceae</taxon>
        <taxon>Aphanomyces</taxon>
    </lineage>
</organism>
<dbReference type="AlphaFoldDB" id="A0A485L5L9"/>
<dbReference type="EMBL" id="CAADRA010005665">
    <property type="protein sequence ID" value="VFT92070.1"/>
    <property type="molecule type" value="Genomic_DNA"/>
</dbReference>
<gene>
    <name evidence="3" type="primary">Aste57867_15261</name>
    <name evidence="2" type="ORF">As57867_015205</name>
    <name evidence="3" type="ORF">ASTE57867_15261</name>
</gene>
<evidence type="ECO:0000313" key="3">
    <source>
        <dbReference type="EMBL" id="VFT92070.1"/>
    </source>
</evidence>
<dbReference type="Proteomes" id="UP000332933">
    <property type="component" value="Unassembled WGS sequence"/>
</dbReference>
<evidence type="ECO:0000313" key="4">
    <source>
        <dbReference type="Proteomes" id="UP000332933"/>
    </source>
</evidence>
<keyword evidence="4" id="KW-1185">Reference proteome</keyword>